<dbReference type="InterPro" id="IPR036910">
    <property type="entry name" value="HMG_box_dom_sf"/>
</dbReference>
<evidence type="ECO:0000313" key="3">
    <source>
        <dbReference type="EMBL" id="KAJ3257021.1"/>
    </source>
</evidence>
<keyword evidence="1" id="KW-0539">Nucleus</keyword>
<dbReference type="GO" id="GO:0003677">
    <property type="term" value="F:DNA binding"/>
    <property type="evidence" value="ECO:0007669"/>
    <property type="project" value="UniProtKB-UniRule"/>
</dbReference>
<dbReference type="Gene3D" id="1.10.30.10">
    <property type="entry name" value="High mobility group box domain"/>
    <property type="match status" value="1"/>
</dbReference>
<keyword evidence="1" id="KW-0238">DNA-binding</keyword>
<accession>A0AAD5UGG2</accession>
<proteinExistence type="predicted"/>
<dbReference type="SMART" id="SM00398">
    <property type="entry name" value="HMG"/>
    <property type="match status" value="1"/>
</dbReference>
<dbReference type="InterPro" id="IPR009071">
    <property type="entry name" value="HMG_box_dom"/>
</dbReference>
<dbReference type="Proteomes" id="UP001210925">
    <property type="component" value="Unassembled WGS sequence"/>
</dbReference>
<gene>
    <name evidence="3" type="ORF">HK103_005005</name>
</gene>
<evidence type="ECO:0000313" key="4">
    <source>
        <dbReference type="Proteomes" id="UP001210925"/>
    </source>
</evidence>
<dbReference type="EMBL" id="JADGKB010000043">
    <property type="protein sequence ID" value="KAJ3257021.1"/>
    <property type="molecule type" value="Genomic_DNA"/>
</dbReference>
<reference evidence="3" key="1">
    <citation type="submission" date="2020-05" db="EMBL/GenBank/DDBJ databases">
        <title>Phylogenomic resolution of chytrid fungi.</title>
        <authorList>
            <person name="Stajich J.E."/>
            <person name="Amses K."/>
            <person name="Simmons R."/>
            <person name="Seto K."/>
            <person name="Myers J."/>
            <person name="Bonds A."/>
            <person name="Quandt C.A."/>
            <person name="Barry K."/>
            <person name="Liu P."/>
            <person name="Grigoriev I."/>
            <person name="Longcore J.E."/>
            <person name="James T.Y."/>
        </authorList>
    </citation>
    <scope>NUCLEOTIDE SEQUENCE</scope>
    <source>
        <strain evidence="3">PLAUS21</strain>
    </source>
</reference>
<dbReference type="AlphaFoldDB" id="A0AAD5UGG2"/>
<feature type="DNA-binding region" description="HMG box" evidence="1">
    <location>
        <begin position="9"/>
        <end position="77"/>
    </location>
</feature>
<organism evidence="3 4">
    <name type="scientific">Boothiomyces macroporosus</name>
    <dbReference type="NCBI Taxonomy" id="261099"/>
    <lineage>
        <taxon>Eukaryota</taxon>
        <taxon>Fungi</taxon>
        <taxon>Fungi incertae sedis</taxon>
        <taxon>Chytridiomycota</taxon>
        <taxon>Chytridiomycota incertae sedis</taxon>
        <taxon>Chytridiomycetes</taxon>
        <taxon>Rhizophydiales</taxon>
        <taxon>Terramycetaceae</taxon>
        <taxon>Boothiomyces</taxon>
    </lineage>
</organism>
<evidence type="ECO:0000256" key="1">
    <source>
        <dbReference type="PROSITE-ProRule" id="PRU00267"/>
    </source>
</evidence>
<evidence type="ECO:0000259" key="2">
    <source>
        <dbReference type="PROSITE" id="PS50118"/>
    </source>
</evidence>
<protein>
    <recommendedName>
        <fullName evidence="2">HMG box domain-containing protein</fullName>
    </recommendedName>
</protein>
<name>A0AAD5UGG2_9FUNG</name>
<dbReference type="GO" id="GO:0005634">
    <property type="term" value="C:nucleus"/>
    <property type="evidence" value="ECO:0007669"/>
    <property type="project" value="UniProtKB-UniRule"/>
</dbReference>
<dbReference type="SUPFAM" id="SSF47095">
    <property type="entry name" value="HMG-box"/>
    <property type="match status" value="1"/>
</dbReference>
<dbReference type="PROSITE" id="PS50118">
    <property type="entry name" value="HMG_BOX_2"/>
    <property type="match status" value="1"/>
</dbReference>
<sequence>MSTEKETVIKKPSNSFFIYRKAMKDRIVKMYGVTKSHQVSKIASECWKQEPPEVRQYFMSLSAAAHNEFKLANPSFNWQPWKDKGKDDKVTKRRNSVTSPLKVSKSLESISNVPTSPMRCSKSLEGISFKDEKPHSRPVISIPVRHQRSLSMEYPYGSCPELSYITPSPSVSSSPTSTFVNSPSNTPVSLDVLMATDLGDLTPTLACPMPIPDEHNYNLVDSLFNMHFDEILVKEQGFDHYLETM</sequence>
<keyword evidence="4" id="KW-1185">Reference proteome</keyword>
<dbReference type="Pfam" id="PF00505">
    <property type="entry name" value="HMG_box"/>
    <property type="match status" value="1"/>
</dbReference>
<comment type="caution">
    <text evidence="3">The sequence shown here is derived from an EMBL/GenBank/DDBJ whole genome shotgun (WGS) entry which is preliminary data.</text>
</comment>
<feature type="domain" description="HMG box" evidence="2">
    <location>
        <begin position="9"/>
        <end position="77"/>
    </location>
</feature>